<evidence type="ECO:0000256" key="12">
    <source>
        <dbReference type="ARBA" id="ARBA00047527"/>
    </source>
</evidence>
<feature type="binding site" evidence="13">
    <location>
        <position position="93"/>
    </location>
    <ligand>
        <name>UDP-N-acetyl-alpha-D-glucosamine</name>
        <dbReference type="ChEBI" id="CHEBI:57705"/>
    </ligand>
</feature>
<dbReference type="EC" id="2.5.1.7" evidence="13"/>
<evidence type="ECO:0000313" key="16">
    <source>
        <dbReference type="EMBL" id="OCH98958.1"/>
    </source>
</evidence>
<dbReference type="EMBL" id="LNYG01000013">
    <property type="protein sequence ID" value="KTD07087.1"/>
    <property type="molecule type" value="Genomic_DNA"/>
</dbReference>
<dbReference type="NCBIfam" id="NF006873">
    <property type="entry name" value="PRK09369.1"/>
    <property type="match status" value="1"/>
</dbReference>
<dbReference type="OrthoDB" id="9803760at2"/>
<organism evidence="15 17">
    <name type="scientific">Legionella jamestowniensis</name>
    <dbReference type="NCBI Taxonomy" id="455"/>
    <lineage>
        <taxon>Bacteria</taxon>
        <taxon>Pseudomonadati</taxon>
        <taxon>Pseudomonadota</taxon>
        <taxon>Gammaproteobacteria</taxon>
        <taxon>Legionellales</taxon>
        <taxon>Legionellaceae</taxon>
        <taxon>Legionella</taxon>
    </lineage>
</organism>
<evidence type="ECO:0000256" key="11">
    <source>
        <dbReference type="ARBA" id="ARBA00038367"/>
    </source>
</evidence>
<feature type="domain" description="Enolpyruvate transferase" evidence="14">
    <location>
        <begin position="7"/>
        <end position="409"/>
    </location>
</feature>
<evidence type="ECO:0000256" key="4">
    <source>
        <dbReference type="ARBA" id="ARBA00022618"/>
    </source>
</evidence>
<keyword evidence="9 13" id="KW-0961">Cell wall biogenesis/degradation</keyword>
<keyword evidence="5 13" id="KW-0808">Transferase</keyword>
<comment type="catalytic activity">
    <reaction evidence="12 13">
        <text>phosphoenolpyruvate + UDP-N-acetyl-alpha-D-glucosamine = UDP-N-acetyl-3-O-(1-carboxyvinyl)-alpha-D-glucosamine + phosphate</text>
        <dbReference type="Rhea" id="RHEA:18681"/>
        <dbReference type="ChEBI" id="CHEBI:43474"/>
        <dbReference type="ChEBI" id="CHEBI:57705"/>
        <dbReference type="ChEBI" id="CHEBI:58702"/>
        <dbReference type="ChEBI" id="CHEBI:68483"/>
        <dbReference type="EC" id="2.5.1.7"/>
    </reaction>
</comment>
<dbReference type="FunFam" id="3.65.10.10:FF:000001">
    <property type="entry name" value="UDP-N-acetylglucosamine 1-carboxyvinyltransferase"/>
    <property type="match status" value="1"/>
</dbReference>
<keyword evidence="10 13" id="KW-0670">Pyruvate</keyword>
<feature type="active site" description="Proton donor" evidence="13">
    <location>
        <position position="117"/>
    </location>
</feature>
<comment type="pathway">
    <text evidence="2 13">Cell wall biogenesis; peptidoglycan biosynthesis.</text>
</comment>
<dbReference type="Gene3D" id="3.65.10.10">
    <property type="entry name" value="Enolpyruvate transferase domain"/>
    <property type="match status" value="2"/>
</dbReference>
<evidence type="ECO:0000313" key="15">
    <source>
        <dbReference type="EMBL" id="KTD07087.1"/>
    </source>
</evidence>
<dbReference type="Pfam" id="PF00275">
    <property type="entry name" value="EPSP_synthase"/>
    <property type="match status" value="1"/>
</dbReference>
<dbReference type="EMBL" id="LYOZ01000003">
    <property type="protein sequence ID" value="OCH98958.1"/>
    <property type="molecule type" value="Genomic_DNA"/>
</dbReference>
<dbReference type="RefSeq" id="WP_058449301.1">
    <property type="nucleotide sequence ID" value="NZ_CAAAJF010000007.1"/>
</dbReference>
<proteinExistence type="inferred from homology"/>
<dbReference type="GO" id="GO:0019277">
    <property type="term" value="P:UDP-N-acetylgalactosamine biosynthetic process"/>
    <property type="evidence" value="ECO:0007669"/>
    <property type="project" value="InterPro"/>
</dbReference>
<dbReference type="PANTHER" id="PTHR43783">
    <property type="entry name" value="UDP-N-ACETYLGLUCOSAMINE 1-CARBOXYVINYLTRANSFERASE"/>
    <property type="match status" value="1"/>
</dbReference>
<evidence type="ECO:0000259" key="14">
    <source>
        <dbReference type="Pfam" id="PF00275"/>
    </source>
</evidence>
<accession>A0A0W0UGW2</accession>
<gene>
    <name evidence="13 15" type="primary">murA</name>
    <name evidence="16" type="ORF">A8135_09365</name>
    <name evidence="15" type="ORF">Ljam_1282</name>
</gene>
<dbReference type="Proteomes" id="UP000093336">
    <property type="component" value="Unassembled WGS sequence"/>
</dbReference>
<evidence type="ECO:0000256" key="5">
    <source>
        <dbReference type="ARBA" id="ARBA00022679"/>
    </source>
</evidence>
<dbReference type="PANTHER" id="PTHR43783:SF1">
    <property type="entry name" value="UDP-N-ACETYLGLUCOSAMINE 1-CARBOXYVINYLTRANSFERASE"/>
    <property type="match status" value="1"/>
</dbReference>
<comment type="similarity">
    <text evidence="11 13">Belongs to the EPSP synthase family. MurA subfamily.</text>
</comment>
<evidence type="ECO:0000256" key="7">
    <source>
        <dbReference type="ARBA" id="ARBA00022984"/>
    </source>
</evidence>
<reference evidence="15 17" key="1">
    <citation type="submission" date="2015-11" db="EMBL/GenBank/DDBJ databases">
        <title>Genomic analysis of 38 Legionella species identifies large and diverse effector repertoires.</title>
        <authorList>
            <person name="Burstein D."/>
            <person name="Amaro F."/>
            <person name="Zusman T."/>
            <person name="Lifshitz Z."/>
            <person name="Cohen O."/>
            <person name="Gilbert J.A."/>
            <person name="Pupko T."/>
            <person name="Shuman H.A."/>
            <person name="Segal G."/>
        </authorList>
    </citation>
    <scope>NUCLEOTIDE SEQUENCE [LARGE SCALE GENOMIC DNA]</scope>
    <source>
        <strain evidence="15 17">JA-26-G1-E2</strain>
    </source>
</reference>
<keyword evidence="6 13" id="KW-0133">Cell shape</keyword>
<feature type="modified residue" description="2-(S-cysteinyl)pyruvic acid O-phosphothioketal" evidence="13">
    <location>
        <position position="117"/>
    </location>
</feature>
<keyword evidence="7 13" id="KW-0573">Peptidoglycan synthesis</keyword>
<dbReference type="PATRIC" id="fig|455.5.peg.1354"/>
<dbReference type="SUPFAM" id="SSF55205">
    <property type="entry name" value="EPT/RTPC-like"/>
    <property type="match status" value="1"/>
</dbReference>
<evidence type="ECO:0000256" key="10">
    <source>
        <dbReference type="ARBA" id="ARBA00023317"/>
    </source>
</evidence>
<dbReference type="UniPathway" id="UPA00219"/>
<keyword evidence="18" id="KW-1185">Reference proteome</keyword>
<evidence type="ECO:0000313" key="17">
    <source>
        <dbReference type="Proteomes" id="UP000054715"/>
    </source>
</evidence>
<protein>
    <recommendedName>
        <fullName evidence="13">UDP-N-acetylglucosamine 1-carboxyvinyltransferase</fullName>
        <ecNumber evidence="13">2.5.1.7</ecNumber>
    </recommendedName>
    <alternativeName>
        <fullName evidence="13">Enoylpyruvate transferase</fullName>
    </alternativeName>
    <alternativeName>
        <fullName evidence="13">UDP-N-acetylglucosamine enolpyruvyl transferase</fullName>
        <shortName evidence="13">EPT</shortName>
    </alternativeName>
</protein>
<dbReference type="GO" id="GO:0008360">
    <property type="term" value="P:regulation of cell shape"/>
    <property type="evidence" value="ECO:0007669"/>
    <property type="project" value="UniProtKB-KW"/>
</dbReference>
<dbReference type="Proteomes" id="UP000054715">
    <property type="component" value="Unassembled WGS sequence"/>
</dbReference>
<reference evidence="16 18" key="2">
    <citation type="submission" date="2016-05" db="EMBL/GenBank/DDBJ databases">
        <authorList>
            <person name="Prochazka B."/>
            <person name="Indra A."/>
            <person name="Hasenberger P."/>
            <person name="Blaschitz M."/>
            <person name="Wagner L."/>
            <person name="Wewalka G."/>
            <person name="Sorschag S."/>
            <person name="Schmid D."/>
            <person name="Ruppitsch W."/>
        </authorList>
    </citation>
    <scope>NUCLEOTIDE SEQUENCE [LARGE SCALE GENOMIC DNA]</scope>
    <source>
        <strain evidence="16 18">974010_12</strain>
    </source>
</reference>
<evidence type="ECO:0000313" key="18">
    <source>
        <dbReference type="Proteomes" id="UP000093336"/>
    </source>
</evidence>
<feature type="binding site" evidence="13">
    <location>
        <begin position="122"/>
        <end position="126"/>
    </location>
    <ligand>
        <name>UDP-N-acetyl-alpha-D-glucosamine</name>
        <dbReference type="ChEBI" id="CHEBI:57705"/>
    </ligand>
</feature>
<dbReference type="InterPro" id="IPR001986">
    <property type="entry name" value="Enolpyruvate_Tfrase_dom"/>
</dbReference>
<sequence length="422" mass="44819">MDKLIINGGKALQGEVTISGAKNAALPIMAATLLASDNVTIANVPHLKDVTTMMELLGQLGAQLTVDEKMNVQVDASQVNEYVAPYELVKTMRASIVVLGPLLARFGQADVSLPGGCAIGTRPVDLHLKALKAMGADITVKNGYIKARCKKGRLQGKTLVFDSVTVTGTENVLMAAVLAEGKTLIKNAAREPEVVDLANFLNHMGAKITGAGSGTIEVEGVPALSGGAYSVMPDRIEAGTYLTAGAITRGKVTVRRVKPDNLLSMLCKFEEAGAELSIGEDWVTLNMHGLRPQAVNISTAPYPAFPTDMQAQFMALNTIADGTSSVIENIFENRFMHVQELQRMGAQIQLNGNTAMITGIEKLTGAPVMATDLRASASLILAGLAAEGETSVERVYHVDRGYERIEEKLSMLGADIKRASAR</sequence>
<feature type="binding site" evidence="13">
    <location>
        <position position="330"/>
    </location>
    <ligand>
        <name>UDP-N-acetyl-alpha-D-glucosamine</name>
        <dbReference type="ChEBI" id="CHEBI:57705"/>
    </ligand>
</feature>
<evidence type="ECO:0000256" key="9">
    <source>
        <dbReference type="ARBA" id="ARBA00023316"/>
    </source>
</evidence>
<keyword evidence="8 13" id="KW-0131">Cell cycle</keyword>
<feature type="binding site" evidence="13">
    <location>
        <begin position="22"/>
        <end position="23"/>
    </location>
    <ligand>
        <name>phosphoenolpyruvate</name>
        <dbReference type="ChEBI" id="CHEBI:58702"/>
    </ligand>
</feature>
<comment type="subcellular location">
    <subcellularLocation>
        <location evidence="1 13">Cytoplasm</location>
    </subcellularLocation>
</comment>
<dbReference type="NCBIfam" id="TIGR01072">
    <property type="entry name" value="murA"/>
    <property type="match status" value="1"/>
</dbReference>
<evidence type="ECO:0000256" key="2">
    <source>
        <dbReference type="ARBA" id="ARBA00004752"/>
    </source>
</evidence>
<dbReference type="CDD" id="cd01555">
    <property type="entry name" value="UdpNAET"/>
    <property type="match status" value="1"/>
</dbReference>
<dbReference type="GO" id="GO:0071555">
    <property type="term" value="P:cell wall organization"/>
    <property type="evidence" value="ECO:0007669"/>
    <property type="project" value="UniProtKB-KW"/>
</dbReference>
<evidence type="ECO:0000256" key="6">
    <source>
        <dbReference type="ARBA" id="ARBA00022960"/>
    </source>
</evidence>
<comment type="caution">
    <text evidence="15">The sequence shown here is derived from an EMBL/GenBank/DDBJ whole genome shotgun (WGS) entry which is preliminary data.</text>
</comment>
<comment type="caution">
    <text evidence="13">Lacks conserved residue(s) required for the propagation of feature annotation.</text>
</comment>
<dbReference type="InterPro" id="IPR013792">
    <property type="entry name" value="RNA3'P_cycl/enolpyr_Trfase_a/b"/>
</dbReference>
<evidence type="ECO:0000256" key="8">
    <source>
        <dbReference type="ARBA" id="ARBA00023306"/>
    </source>
</evidence>
<dbReference type="STRING" id="455.Ljam_1282"/>
<name>A0A0W0UGW2_9GAMM</name>
<feature type="binding site" evidence="13">
    <location>
        <position position="308"/>
    </location>
    <ligand>
        <name>UDP-N-acetyl-alpha-D-glucosamine</name>
        <dbReference type="ChEBI" id="CHEBI:57705"/>
    </ligand>
</feature>
<dbReference type="InterPro" id="IPR005750">
    <property type="entry name" value="UDP_GlcNAc_COvinyl_MurA"/>
</dbReference>
<dbReference type="GO" id="GO:0005737">
    <property type="term" value="C:cytoplasm"/>
    <property type="evidence" value="ECO:0007669"/>
    <property type="project" value="UniProtKB-SubCell"/>
</dbReference>
<evidence type="ECO:0000256" key="1">
    <source>
        <dbReference type="ARBA" id="ARBA00004496"/>
    </source>
</evidence>
<evidence type="ECO:0000256" key="13">
    <source>
        <dbReference type="HAMAP-Rule" id="MF_00111"/>
    </source>
</evidence>
<dbReference type="HAMAP" id="MF_00111">
    <property type="entry name" value="MurA"/>
    <property type="match status" value="1"/>
</dbReference>
<dbReference type="InterPro" id="IPR050068">
    <property type="entry name" value="MurA_subfamily"/>
</dbReference>
<keyword evidence="3 13" id="KW-0963">Cytoplasm</keyword>
<dbReference type="GO" id="GO:0009252">
    <property type="term" value="P:peptidoglycan biosynthetic process"/>
    <property type="evidence" value="ECO:0007669"/>
    <property type="project" value="UniProtKB-UniRule"/>
</dbReference>
<dbReference type="GO" id="GO:0008760">
    <property type="term" value="F:UDP-N-acetylglucosamine 1-carboxyvinyltransferase activity"/>
    <property type="evidence" value="ECO:0007669"/>
    <property type="project" value="UniProtKB-UniRule"/>
</dbReference>
<dbReference type="InterPro" id="IPR036968">
    <property type="entry name" value="Enolpyruvate_Tfrase_sf"/>
</dbReference>
<dbReference type="GO" id="GO:0051301">
    <property type="term" value="P:cell division"/>
    <property type="evidence" value="ECO:0007669"/>
    <property type="project" value="UniProtKB-KW"/>
</dbReference>
<comment type="function">
    <text evidence="13">Cell wall formation. Adds enolpyruvyl to UDP-N-acetylglucosamine.</text>
</comment>
<dbReference type="AlphaFoldDB" id="A0A0W0UGW2"/>
<evidence type="ECO:0000256" key="3">
    <source>
        <dbReference type="ARBA" id="ARBA00022490"/>
    </source>
</evidence>
<keyword evidence="4 13" id="KW-0132">Cell division</keyword>